<keyword evidence="3" id="KW-1185">Reference proteome</keyword>
<dbReference type="VEuPathDB" id="FungiDB:PV10_03725"/>
<dbReference type="AlphaFoldDB" id="A0A0D1WT97"/>
<sequence length="127" mass="14454">MSSNATLLAPTTVRDVLRVYTVHETGVDQETTTRIRGKTSLKTQQIQAEAKRDANWPQDWRGMPSYRETSRSHRLADRPAGKDLAESVVVTVMFTGVFVTGRLNALWRSTIGRWNENIMRYDVGGEW</sequence>
<accession>A0A0D1WT97</accession>
<feature type="compositionally biased region" description="Basic and acidic residues" evidence="1">
    <location>
        <begin position="68"/>
        <end position="78"/>
    </location>
</feature>
<name>A0A0D1WT97_EXOME</name>
<feature type="region of interest" description="Disordered" evidence="1">
    <location>
        <begin position="47"/>
        <end position="78"/>
    </location>
</feature>
<proteinExistence type="predicted"/>
<gene>
    <name evidence="2" type="ORF">PV10_03725</name>
</gene>
<protein>
    <submittedName>
        <fullName evidence="2">Uncharacterized protein</fullName>
    </submittedName>
</protein>
<dbReference type="GeneID" id="27321570"/>
<evidence type="ECO:0000256" key="1">
    <source>
        <dbReference type="SAM" id="MobiDB-lite"/>
    </source>
</evidence>
<reference evidence="2 3" key="1">
    <citation type="submission" date="2015-01" db="EMBL/GenBank/DDBJ databases">
        <title>The Genome Sequence of Exophiala mesophila CBS40295.</title>
        <authorList>
            <consortium name="The Broad Institute Genomics Platform"/>
            <person name="Cuomo C."/>
            <person name="de Hoog S."/>
            <person name="Gorbushina A."/>
            <person name="Stielow B."/>
            <person name="Teixiera M."/>
            <person name="Abouelleil A."/>
            <person name="Chapman S.B."/>
            <person name="Priest M."/>
            <person name="Young S.K."/>
            <person name="Wortman J."/>
            <person name="Nusbaum C."/>
            <person name="Birren B."/>
        </authorList>
    </citation>
    <scope>NUCLEOTIDE SEQUENCE [LARGE SCALE GENOMIC DNA]</scope>
    <source>
        <strain evidence="2 3">CBS 40295</strain>
    </source>
</reference>
<dbReference type="HOGENOM" id="CLU_141137_1_0_1"/>
<dbReference type="RefSeq" id="XP_016223999.1">
    <property type="nucleotide sequence ID" value="XM_016368211.1"/>
</dbReference>
<dbReference type="EMBL" id="KN847522">
    <property type="protein sequence ID" value="KIV92425.1"/>
    <property type="molecule type" value="Genomic_DNA"/>
</dbReference>
<dbReference type="OrthoDB" id="5201563at2759"/>
<evidence type="ECO:0000313" key="3">
    <source>
        <dbReference type="Proteomes" id="UP000054302"/>
    </source>
</evidence>
<dbReference type="Proteomes" id="UP000054302">
    <property type="component" value="Unassembled WGS sequence"/>
</dbReference>
<organism evidence="2 3">
    <name type="scientific">Exophiala mesophila</name>
    <name type="common">Black yeast-like fungus</name>
    <dbReference type="NCBI Taxonomy" id="212818"/>
    <lineage>
        <taxon>Eukaryota</taxon>
        <taxon>Fungi</taxon>
        <taxon>Dikarya</taxon>
        <taxon>Ascomycota</taxon>
        <taxon>Pezizomycotina</taxon>
        <taxon>Eurotiomycetes</taxon>
        <taxon>Chaetothyriomycetidae</taxon>
        <taxon>Chaetothyriales</taxon>
        <taxon>Herpotrichiellaceae</taxon>
        <taxon>Exophiala</taxon>
    </lineage>
</organism>
<evidence type="ECO:0000313" key="2">
    <source>
        <dbReference type="EMBL" id="KIV92425.1"/>
    </source>
</evidence>